<keyword evidence="1" id="KW-0472">Membrane</keyword>
<reference evidence="2" key="1">
    <citation type="submission" date="2020-10" db="EMBL/GenBank/DDBJ databases">
        <authorList>
            <person name="Kikuchi T."/>
        </authorList>
    </citation>
    <scope>NUCLEOTIDE SEQUENCE</scope>
    <source>
        <strain evidence="2">NKZ352</strain>
    </source>
</reference>
<gene>
    <name evidence="2" type="ORF">CAUJ_LOCUS10248</name>
</gene>
<dbReference type="AlphaFoldDB" id="A0A8S1HEQ6"/>
<feature type="transmembrane region" description="Helical" evidence="1">
    <location>
        <begin position="20"/>
        <end position="44"/>
    </location>
</feature>
<accession>A0A8S1HEQ6</accession>
<keyword evidence="1" id="KW-1133">Transmembrane helix</keyword>
<proteinExistence type="predicted"/>
<dbReference type="Proteomes" id="UP000835052">
    <property type="component" value="Unassembled WGS sequence"/>
</dbReference>
<feature type="transmembrane region" description="Helical" evidence="1">
    <location>
        <begin position="181"/>
        <end position="205"/>
    </location>
</feature>
<dbReference type="Pfam" id="PF10318">
    <property type="entry name" value="7TM_GPCR_Srh"/>
    <property type="match status" value="1"/>
</dbReference>
<feature type="transmembrane region" description="Helical" evidence="1">
    <location>
        <begin position="211"/>
        <end position="234"/>
    </location>
</feature>
<keyword evidence="1" id="KW-0812">Transmembrane</keyword>
<sequence>MNITGSDAPPCVQNEQRALLLFKCASYVLGSISISTQIAGIVAVQRSQEKILQMKEKISTMAYMAAEALMNFIFAIVLTPFVYAPGFGFAFLGLASWMGMPSQVQAFGLGCSPPLIHTKDVILFNMYDSYLAILLTAAFFACEFVFIMGCLCVKYRYKFCGHPPILSIDTKNNRKKLWKQIYVQMTVSFATHVLPIVAMAMSSYVYSWLTFYFVGVATLLLMCYGAFSTASVILPRYRYRSIFFFCCSKKQNVNAVSPILNSRKDARSSLY</sequence>
<keyword evidence="3" id="KW-1185">Reference proteome</keyword>
<protein>
    <submittedName>
        <fullName evidence="2">Uncharacterized protein</fullName>
    </submittedName>
</protein>
<evidence type="ECO:0000256" key="1">
    <source>
        <dbReference type="SAM" id="Phobius"/>
    </source>
</evidence>
<feature type="transmembrane region" description="Helical" evidence="1">
    <location>
        <begin position="65"/>
        <end position="92"/>
    </location>
</feature>
<evidence type="ECO:0000313" key="3">
    <source>
        <dbReference type="Proteomes" id="UP000835052"/>
    </source>
</evidence>
<feature type="transmembrane region" description="Helical" evidence="1">
    <location>
        <begin position="130"/>
        <end position="153"/>
    </location>
</feature>
<dbReference type="EMBL" id="CAJGYM010000043">
    <property type="protein sequence ID" value="CAD6194329.1"/>
    <property type="molecule type" value="Genomic_DNA"/>
</dbReference>
<name>A0A8S1HEQ6_9PELO</name>
<dbReference type="InterPro" id="IPR019422">
    <property type="entry name" value="7TM_GPCR_serpentine_rcpt_Srh"/>
</dbReference>
<evidence type="ECO:0000313" key="2">
    <source>
        <dbReference type="EMBL" id="CAD6194329.1"/>
    </source>
</evidence>
<comment type="caution">
    <text evidence="2">The sequence shown here is derived from an EMBL/GenBank/DDBJ whole genome shotgun (WGS) entry which is preliminary data.</text>
</comment>
<organism evidence="2 3">
    <name type="scientific">Caenorhabditis auriculariae</name>
    <dbReference type="NCBI Taxonomy" id="2777116"/>
    <lineage>
        <taxon>Eukaryota</taxon>
        <taxon>Metazoa</taxon>
        <taxon>Ecdysozoa</taxon>
        <taxon>Nematoda</taxon>
        <taxon>Chromadorea</taxon>
        <taxon>Rhabditida</taxon>
        <taxon>Rhabditina</taxon>
        <taxon>Rhabditomorpha</taxon>
        <taxon>Rhabditoidea</taxon>
        <taxon>Rhabditidae</taxon>
        <taxon>Peloderinae</taxon>
        <taxon>Caenorhabditis</taxon>
    </lineage>
</organism>